<keyword evidence="7" id="KW-1185">Reference proteome</keyword>
<reference evidence="6" key="1">
    <citation type="submission" date="2019-10" db="EMBL/GenBank/DDBJ databases">
        <title>Draft genome sequence of Panacibacter sp. KCS-6.</title>
        <authorList>
            <person name="Yim K.J."/>
        </authorList>
    </citation>
    <scope>NUCLEOTIDE SEQUENCE</scope>
    <source>
        <strain evidence="6">KCS-6</strain>
    </source>
</reference>
<evidence type="ECO:0000313" key="7">
    <source>
        <dbReference type="Proteomes" id="UP000598971"/>
    </source>
</evidence>
<feature type="transmembrane region" description="Helical" evidence="4">
    <location>
        <begin position="6"/>
        <end position="29"/>
    </location>
</feature>
<feature type="transmembrane region" description="Helical" evidence="4">
    <location>
        <begin position="334"/>
        <end position="353"/>
    </location>
</feature>
<dbReference type="AlphaFoldDB" id="A0A8J8FMD1"/>
<keyword evidence="2 4" id="KW-1133">Transmembrane helix</keyword>
<sequence length="389" mass="42510">MNKTAIISRTVWVLSLVSLCTDIASEMLYPVMPVYLKEIGFSIAAIGILEGIAEAVAGLSKGYFGTWSDNTGKRMPFVRWGYGLSAISKPMMALLTYPWWIFIARVVDRTGKGLRTGARDAILVQESTPSTKARVFGFHRALDTTGALLGPSLSLLFLYYAPQQYRQLFLWAFIPGIIAVALTFLMKDTGAKSQVKKQWPSFKSFYQYWLQSPSAYKRLTGALLVFALFNSSDTLLLLKMKETGLSDTALIGVYIFYNGIYAILSYPLASIADKIGAKKILIAGMVLFSIVYAGMGIGGNIIWYLLLFLLYGAYAAATEGVSKAWIASIVPKENTAAALGTFSGFQSIAAFLASSIAGLIWVILGASFTFILSAVVSLLVVIYIYRKTT</sequence>
<dbReference type="Proteomes" id="UP000598971">
    <property type="component" value="Unassembled WGS sequence"/>
</dbReference>
<comment type="caution">
    <text evidence="6">The sequence shown here is derived from an EMBL/GenBank/DDBJ whole genome shotgun (WGS) entry which is preliminary data.</text>
</comment>
<dbReference type="InterPro" id="IPR011701">
    <property type="entry name" value="MFS"/>
</dbReference>
<evidence type="ECO:0000256" key="3">
    <source>
        <dbReference type="ARBA" id="ARBA00023136"/>
    </source>
</evidence>
<dbReference type="Pfam" id="PF07690">
    <property type="entry name" value="MFS_1"/>
    <property type="match status" value="1"/>
</dbReference>
<dbReference type="CDD" id="cd17370">
    <property type="entry name" value="MFS_MJ1317_like"/>
    <property type="match status" value="1"/>
</dbReference>
<dbReference type="InterPro" id="IPR020846">
    <property type="entry name" value="MFS_dom"/>
</dbReference>
<feature type="transmembrane region" description="Helical" evidence="4">
    <location>
        <begin position="359"/>
        <end position="385"/>
    </location>
</feature>
<dbReference type="PANTHER" id="PTHR23518">
    <property type="entry name" value="C-METHYLTRANSFERASE"/>
    <property type="match status" value="1"/>
</dbReference>
<evidence type="ECO:0000256" key="2">
    <source>
        <dbReference type="ARBA" id="ARBA00022989"/>
    </source>
</evidence>
<feature type="transmembrane region" description="Helical" evidence="4">
    <location>
        <begin position="141"/>
        <end position="162"/>
    </location>
</feature>
<feature type="transmembrane region" description="Helical" evidence="4">
    <location>
        <begin position="301"/>
        <end position="322"/>
    </location>
</feature>
<dbReference type="RefSeq" id="WP_171609483.1">
    <property type="nucleotide sequence ID" value="NZ_WHPF01000016.1"/>
</dbReference>
<dbReference type="EMBL" id="WHPF01000016">
    <property type="protein sequence ID" value="NNV57534.1"/>
    <property type="molecule type" value="Genomic_DNA"/>
</dbReference>
<accession>A0A8J8FMD1</accession>
<protein>
    <submittedName>
        <fullName evidence="6">MFS transporter</fullName>
    </submittedName>
</protein>
<keyword evidence="3 4" id="KW-0472">Membrane</keyword>
<evidence type="ECO:0000256" key="4">
    <source>
        <dbReference type="SAM" id="Phobius"/>
    </source>
</evidence>
<dbReference type="GO" id="GO:0022857">
    <property type="term" value="F:transmembrane transporter activity"/>
    <property type="evidence" value="ECO:0007669"/>
    <property type="project" value="InterPro"/>
</dbReference>
<organism evidence="6 7">
    <name type="scientific">Limnovirga soli</name>
    <dbReference type="NCBI Taxonomy" id="2656915"/>
    <lineage>
        <taxon>Bacteria</taxon>
        <taxon>Pseudomonadati</taxon>
        <taxon>Bacteroidota</taxon>
        <taxon>Chitinophagia</taxon>
        <taxon>Chitinophagales</taxon>
        <taxon>Chitinophagaceae</taxon>
        <taxon>Limnovirga</taxon>
    </lineage>
</organism>
<feature type="transmembrane region" description="Helical" evidence="4">
    <location>
        <begin position="168"/>
        <end position="187"/>
    </location>
</feature>
<name>A0A8J8FMD1_9BACT</name>
<evidence type="ECO:0000256" key="1">
    <source>
        <dbReference type="ARBA" id="ARBA00022692"/>
    </source>
</evidence>
<feature type="transmembrane region" description="Helical" evidence="4">
    <location>
        <begin position="41"/>
        <end position="60"/>
    </location>
</feature>
<dbReference type="Gene3D" id="1.20.1250.20">
    <property type="entry name" value="MFS general substrate transporter like domains"/>
    <property type="match status" value="2"/>
</dbReference>
<feature type="transmembrane region" description="Helical" evidence="4">
    <location>
        <begin position="249"/>
        <end position="268"/>
    </location>
</feature>
<feature type="domain" description="Major facilitator superfamily (MFS) profile" evidence="5">
    <location>
        <begin position="10"/>
        <end position="389"/>
    </location>
</feature>
<feature type="transmembrane region" description="Helical" evidence="4">
    <location>
        <begin position="80"/>
        <end position="102"/>
    </location>
</feature>
<dbReference type="InterPro" id="IPR036259">
    <property type="entry name" value="MFS_trans_sf"/>
</dbReference>
<dbReference type="SUPFAM" id="SSF103473">
    <property type="entry name" value="MFS general substrate transporter"/>
    <property type="match status" value="1"/>
</dbReference>
<keyword evidence="1 4" id="KW-0812">Transmembrane</keyword>
<dbReference type="PROSITE" id="PS50850">
    <property type="entry name" value="MFS"/>
    <property type="match status" value="1"/>
</dbReference>
<evidence type="ECO:0000259" key="5">
    <source>
        <dbReference type="PROSITE" id="PS50850"/>
    </source>
</evidence>
<evidence type="ECO:0000313" key="6">
    <source>
        <dbReference type="EMBL" id="NNV57534.1"/>
    </source>
</evidence>
<proteinExistence type="predicted"/>
<gene>
    <name evidence="6" type="ORF">GD597_18825</name>
</gene>
<dbReference type="PANTHER" id="PTHR23518:SF2">
    <property type="entry name" value="MAJOR FACILITATOR SUPERFAMILY TRANSPORTER"/>
    <property type="match status" value="1"/>
</dbReference>